<organism evidence="2 3">
    <name type="scientific">Azospirillum endophyticum</name>
    <dbReference type="NCBI Taxonomy" id="2800326"/>
    <lineage>
        <taxon>Bacteria</taxon>
        <taxon>Pseudomonadati</taxon>
        <taxon>Pseudomonadota</taxon>
        <taxon>Alphaproteobacteria</taxon>
        <taxon>Rhodospirillales</taxon>
        <taxon>Azospirillaceae</taxon>
        <taxon>Azospirillum</taxon>
    </lineage>
</organism>
<evidence type="ECO:0000259" key="1">
    <source>
        <dbReference type="Pfam" id="PF01609"/>
    </source>
</evidence>
<dbReference type="Proteomes" id="UP000652760">
    <property type="component" value="Unassembled WGS sequence"/>
</dbReference>
<reference evidence="3" key="1">
    <citation type="submission" date="2021-01" db="EMBL/GenBank/DDBJ databases">
        <title>Genome public.</title>
        <authorList>
            <person name="Liu C."/>
            <person name="Sun Q."/>
        </authorList>
    </citation>
    <scope>NUCLEOTIDE SEQUENCE [LARGE SCALE GENOMIC DNA]</scope>
    <source>
        <strain evidence="3">YIM B02556</strain>
    </source>
</reference>
<sequence>MRTASRLRRIVAAALTDRAVDDAAQVGPLLDQVADPIAAFLGDGAYDCLCVYADMQARHPEAAVVVPLRVGAVLSDTAETAPTQRDRHLQQIAEIGRLNWQRHSRYNLRALVEAQIGRWKRIIGSTLRSHTAAAQTTEIAIAVEVLNRMLDLGRPNSVRAA</sequence>
<comment type="caution">
    <text evidence="2">The sequence shown here is derived from an EMBL/GenBank/DDBJ whole genome shotgun (WGS) entry which is preliminary data.</text>
</comment>
<dbReference type="InterPro" id="IPR002559">
    <property type="entry name" value="Transposase_11"/>
</dbReference>
<dbReference type="RefSeq" id="WP_200190126.1">
    <property type="nucleotide sequence ID" value="NZ_JAENHM010000003.1"/>
</dbReference>
<evidence type="ECO:0000313" key="2">
    <source>
        <dbReference type="EMBL" id="MBK1835907.1"/>
    </source>
</evidence>
<dbReference type="PANTHER" id="PTHR34631">
    <property type="match status" value="1"/>
</dbReference>
<dbReference type="EMBL" id="JAENHM010000003">
    <property type="protein sequence ID" value="MBK1835907.1"/>
    <property type="molecule type" value="Genomic_DNA"/>
</dbReference>
<proteinExistence type="predicted"/>
<gene>
    <name evidence="2" type="ORF">JHL17_00645</name>
</gene>
<dbReference type="Pfam" id="PF01609">
    <property type="entry name" value="DDE_Tnp_1"/>
    <property type="match status" value="1"/>
</dbReference>
<accession>A0ABS1EXR9</accession>
<dbReference type="InterPro" id="IPR053172">
    <property type="entry name" value="Tn903_transposase"/>
</dbReference>
<name>A0ABS1EXR9_9PROT</name>
<keyword evidence="3" id="KW-1185">Reference proteome</keyword>
<protein>
    <submittedName>
        <fullName evidence="2">Transposase</fullName>
    </submittedName>
</protein>
<feature type="domain" description="Transposase IS4-like" evidence="1">
    <location>
        <begin position="9"/>
        <end position="143"/>
    </location>
</feature>
<evidence type="ECO:0000313" key="3">
    <source>
        <dbReference type="Proteomes" id="UP000652760"/>
    </source>
</evidence>
<dbReference type="PANTHER" id="PTHR34631:SF3">
    <property type="entry name" value="ISSOD12 TRANSPOSASE TNPA_ISSOD12"/>
    <property type="match status" value="1"/>
</dbReference>